<reference evidence="6" key="1">
    <citation type="submission" date="2023-10" db="EMBL/GenBank/DDBJ databases">
        <title>Genome assembly of Pristionchus species.</title>
        <authorList>
            <person name="Yoshida K."/>
            <person name="Sommer R.J."/>
        </authorList>
    </citation>
    <scope>NUCLEOTIDE SEQUENCE</scope>
    <source>
        <strain evidence="6">RS5133</strain>
    </source>
</reference>
<protein>
    <recommendedName>
        <fullName evidence="4">Carboxylic ester hydrolase</fullName>
        <ecNumber evidence="4">3.1.1.-</ecNumber>
    </recommendedName>
</protein>
<evidence type="ECO:0000259" key="5">
    <source>
        <dbReference type="Pfam" id="PF00135"/>
    </source>
</evidence>
<keyword evidence="3 4" id="KW-0378">Hydrolase</keyword>
<feature type="non-terminal residue" evidence="6">
    <location>
        <position position="1"/>
    </location>
</feature>
<evidence type="ECO:0000313" key="7">
    <source>
        <dbReference type="Proteomes" id="UP001432322"/>
    </source>
</evidence>
<dbReference type="EMBL" id="BTSY01000006">
    <property type="protein sequence ID" value="GMT33294.1"/>
    <property type="molecule type" value="Genomic_DNA"/>
</dbReference>
<dbReference type="EC" id="3.1.1.-" evidence="4"/>
<dbReference type="Proteomes" id="UP001432322">
    <property type="component" value="Unassembled WGS sequence"/>
</dbReference>
<sequence length="489" mass="54481">HMVLFLSLLLLIFSPITSSLRNFPVVKTSYGAVRGYEYDASNGFKGEIFKKIPYAAPPTGALRWKKPQPPQPWNYTIDGTFFGPSCAQRTPFWEGSVTGFSEDCLNINVYSSKKCRMSGSSCPVAFLIHGGVVLFDGTQMFPDDSMIGNFAAQGIVMVTVDYRLGIFGTLALGDENVLPANLALHDMVEGLHFVRKEIHNFGGDKDQITVMGHSTGGAIALLFAFSPGINKPGEPAPFSRVIAMSGSAYFENEERQVMRSHSVAGAIGCKGSAKEIIDCLMPLSTDYILNITELHGGENAFSDTQIANIVYAGDLMPMRNVQELWHNQKVTKLMLGTAMNEFELEYRKGGVNPILGVKNDKECYQKYVNDRDSAKFVPGHFTETQAIFMTEWLFANTQAKAGGEVYLYQYDYPVHAVHTEDAYYVFGFHPHSKDENEEWLSRVYPIYFTNFIKGLPLAPDWEPLNPDLMNYYSVNKSFTDDVSPMMKSG</sequence>
<organism evidence="6 7">
    <name type="scientific">Pristionchus fissidentatus</name>
    <dbReference type="NCBI Taxonomy" id="1538716"/>
    <lineage>
        <taxon>Eukaryota</taxon>
        <taxon>Metazoa</taxon>
        <taxon>Ecdysozoa</taxon>
        <taxon>Nematoda</taxon>
        <taxon>Chromadorea</taxon>
        <taxon>Rhabditida</taxon>
        <taxon>Rhabditina</taxon>
        <taxon>Diplogasteromorpha</taxon>
        <taxon>Diplogasteroidea</taxon>
        <taxon>Neodiplogasteridae</taxon>
        <taxon>Pristionchus</taxon>
    </lineage>
</organism>
<accession>A0AAV5WUC5</accession>
<dbReference type="Pfam" id="PF00135">
    <property type="entry name" value="COesterase"/>
    <property type="match status" value="2"/>
</dbReference>
<keyword evidence="7" id="KW-1185">Reference proteome</keyword>
<dbReference type="Gene3D" id="3.40.50.1820">
    <property type="entry name" value="alpha/beta hydrolase"/>
    <property type="match status" value="1"/>
</dbReference>
<proteinExistence type="inferred from homology"/>
<dbReference type="InterPro" id="IPR019826">
    <property type="entry name" value="Carboxylesterase_B_AS"/>
</dbReference>
<evidence type="ECO:0000256" key="2">
    <source>
        <dbReference type="ARBA" id="ARBA00022487"/>
    </source>
</evidence>
<name>A0AAV5WUC5_9BILA</name>
<feature type="signal peptide" evidence="4">
    <location>
        <begin position="1"/>
        <end position="19"/>
    </location>
</feature>
<evidence type="ECO:0000313" key="6">
    <source>
        <dbReference type="EMBL" id="GMT33294.1"/>
    </source>
</evidence>
<dbReference type="PANTHER" id="PTHR45580:SF6">
    <property type="entry name" value="CARBOXYLESTERASE TYPE B DOMAIN-CONTAINING PROTEIN"/>
    <property type="match status" value="1"/>
</dbReference>
<comment type="caution">
    <text evidence="6">The sequence shown here is derived from an EMBL/GenBank/DDBJ whole genome shotgun (WGS) entry which is preliminary data.</text>
</comment>
<dbReference type="AlphaFoldDB" id="A0AAV5WUC5"/>
<evidence type="ECO:0000256" key="3">
    <source>
        <dbReference type="ARBA" id="ARBA00022801"/>
    </source>
</evidence>
<comment type="similarity">
    <text evidence="1 4">Belongs to the type-B carboxylesterase/lipase family.</text>
</comment>
<dbReference type="PROSITE" id="PS00122">
    <property type="entry name" value="CARBOXYLESTERASE_B_1"/>
    <property type="match status" value="1"/>
</dbReference>
<dbReference type="GO" id="GO:0052689">
    <property type="term" value="F:carboxylic ester hydrolase activity"/>
    <property type="evidence" value="ECO:0007669"/>
    <property type="project" value="UniProtKB-KW"/>
</dbReference>
<dbReference type="SUPFAM" id="SSF53474">
    <property type="entry name" value="alpha/beta-Hydrolases"/>
    <property type="match status" value="1"/>
</dbReference>
<dbReference type="InterPro" id="IPR002018">
    <property type="entry name" value="CarbesteraseB"/>
</dbReference>
<feature type="chain" id="PRO_5043109167" description="Carboxylic ester hydrolase" evidence="4">
    <location>
        <begin position="20"/>
        <end position="489"/>
    </location>
</feature>
<gene>
    <name evidence="6" type="ORF">PFISCL1PPCAC_24591</name>
</gene>
<dbReference type="PANTHER" id="PTHR45580">
    <property type="entry name" value="PROTEIN CBG05369"/>
    <property type="match status" value="1"/>
</dbReference>
<keyword evidence="2" id="KW-0719">Serine esterase</keyword>
<feature type="non-terminal residue" evidence="6">
    <location>
        <position position="489"/>
    </location>
</feature>
<feature type="domain" description="Carboxylesterase type B" evidence="5">
    <location>
        <begin position="24"/>
        <end position="350"/>
    </location>
</feature>
<keyword evidence="4" id="KW-0732">Signal</keyword>
<evidence type="ECO:0000256" key="4">
    <source>
        <dbReference type="RuleBase" id="RU361235"/>
    </source>
</evidence>
<dbReference type="InterPro" id="IPR029058">
    <property type="entry name" value="AB_hydrolase_fold"/>
</dbReference>
<feature type="domain" description="Carboxylesterase type B" evidence="5">
    <location>
        <begin position="392"/>
        <end position="479"/>
    </location>
</feature>
<evidence type="ECO:0000256" key="1">
    <source>
        <dbReference type="ARBA" id="ARBA00005964"/>
    </source>
</evidence>